<keyword evidence="2" id="KW-1185">Reference proteome</keyword>
<proteinExistence type="predicted"/>
<name>A0ABR1FFZ1_9ASCO</name>
<dbReference type="RefSeq" id="XP_064771656.1">
    <property type="nucleotide sequence ID" value="XM_064915223.1"/>
</dbReference>
<accession>A0ABR1FFZ1</accession>
<protein>
    <submittedName>
        <fullName evidence="1">Uncharacterized protein</fullName>
    </submittedName>
</protein>
<reference evidence="1 2" key="1">
    <citation type="submission" date="2024-03" db="EMBL/GenBank/DDBJ databases">
        <title>Genome-scale model development and genomic sequencing of the oleaginous clade Lipomyces.</title>
        <authorList>
            <consortium name="Lawrence Berkeley National Laboratory"/>
            <person name="Czajka J.J."/>
            <person name="Han Y."/>
            <person name="Kim J."/>
            <person name="Mondo S.J."/>
            <person name="Hofstad B.A."/>
            <person name="Robles A."/>
            <person name="Haridas S."/>
            <person name="Riley R."/>
            <person name="LaButti K."/>
            <person name="Pangilinan J."/>
            <person name="Andreopoulos W."/>
            <person name="Lipzen A."/>
            <person name="Yan J."/>
            <person name="Wang M."/>
            <person name="Ng V."/>
            <person name="Grigoriev I.V."/>
            <person name="Spatafora J.W."/>
            <person name="Magnuson J.K."/>
            <person name="Baker S.E."/>
            <person name="Pomraning K.R."/>
        </authorList>
    </citation>
    <scope>NUCLEOTIDE SEQUENCE [LARGE SCALE GENOMIC DNA]</scope>
    <source>
        <strain evidence="1 2">Phaff 52-87</strain>
    </source>
</reference>
<gene>
    <name evidence="1" type="ORF">BZA70DRAFT_57255</name>
</gene>
<dbReference type="EMBL" id="JBBJBU010000001">
    <property type="protein sequence ID" value="KAK7208623.1"/>
    <property type="molecule type" value="Genomic_DNA"/>
</dbReference>
<evidence type="ECO:0000313" key="1">
    <source>
        <dbReference type="EMBL" id="KAK7208623.1"/>
    </source>
</evidence>
<organism evidence="1 2">
    <name type="scientific">Myxozyma melibiosi</name>
    <dbReference type="NCBI Taxonomy" id="54550"/>
    <lineage>
        <taxon>Eukaryota</taxon>
        <taxon>Fungi</taxon>
        <taxon>Dikarya</taxon>
        <taxon>Ascomycota</taxon>
        <taxon>Saccharomycotina</taxon>
        <taxon>Lipomycetes</taxon>
        <taxon>Lipomycetales</taxon>
        <taxon>Lipomycetaceae</taxon>
        <taxon>Myxozyma</taxon>
    </lineage>
</organism>
<comment type="caution">
    <text evidence="1">The sequence shown here is derived from an EMBL/GenBank/DDBJ whole genome shotgun (WGS) entry which is preliminary data.</text>
</comment>
<sequence>MANLRNPASFRPIDQQDQAFANDLSESFTLHLPPSSSARQLVAGSIPINSGGSEEGLGASSWGGSGDVEDVVCPSCGQSTLMKCMVDEGRAIRMCVDTNCTYPFMDKEGLANHILPMTQKEVLETARKRMVEVGIGANTATRIANTPQRSGSGSGSS</sequence>
<evidence type="ECO:0000313" key="2">
    <source>
        <dbReference type="Proteomes" id="UP001498771"/>
    </source>
</evidence>
<dbReference type="GeneID" id="90040735"/>
<dbReference type="Proteomes" id="UP001498771">
    <property type="component" value="Unassembled WGS sequence"/>
</dbReference>